<comment type="caution">
    <text evidence="14">The sequence shown here is derived from an EMBL/GenBank/DDBJ whole genome shotgun (WGS) entry which is preliminary data.</text>
</comment>
<feature type="transmembrane region" description="Helical" evidence="12">
    <location>
        <begin position="621"/>
        <end position="643"/>
    </location>
</feature>
<feature type="region of interest" description="Disordered" evidence="11">
    <location>
        <begin position="276"/>
        <end position="302"/>
    </location>
</feature>
<evidence type="ECO:0000256" key="12">
    <source>
        <dbReference type="SAM" id="Phobius"/>
    </source>
</evidence>
<protein>
    <recommendedName>
        <fullName evidence="13">Peptidase M48 domain-containing protein</fullName>
    </recommendedName>
</protein>
<dbReference type="RefSeq" id="WP_043963451.1">
    <property type="nucleotide sequence ID" value="NZ_JXSX01000001.1"/>
</dbReference>
<proteinExistence type="predicted"/>
<evidence type="ECO:0000256" key="7">
    <source>
        <dbReference type="ARBA" id="ARBA00022833"/>
    </source>
</evidence>
<dbReference type="InterPro" id="IPR050083">
    <property type="entry name" value="HtpX_protease"/>
</dbReference>
<dbReference type="GO" id="GO:0046872">
    <property type="term" value="F:metal ion binding"/>
    <property type="evidence" value="ECO:0007669"/>
    <property type="project" value="UniProtKB-KW"/>
</dbReference>
<keyword evidence="2" id="KW-1003">Cell membrane</keyword>
<comment type="cofactor">
    <cofactor evidence="1">
        <name>Zn(2+)</name>
        <dbReference type="ChEBI" id="CHEBI:29105"/>
    </cofactor>
</comment>
<evidence type="ECO:0000256" key="6">
    <source>
        <dbReference type="ARBA" id="ARBA00022801"/>
    </source>
</evidence>
<dbReference type="PATRIC" id="fig|47853.6.peg.3372"/>
<keyword evidence="9" id="KW-0482">Metalloprotease</keyword>
<reference evidence="14 15" key="1">
    <citation type="submission" date="2015-01" db="EMBL/GenBank/DDBJ databases">
        <title>Sequencing and annotation of Micromonospora carbonacea strain JXNU-1 genome.</title>
        <authorList>
            <person name="Long Z."/>
            <person name="Huang Y."/>
            <person name="Jiang Y."/>
        </authorList>
    </citation>
    <scope>NUCLEOTIDE SEQUENCE [LARGE SCALE GENOMIC DNA]</scope>
    <source>
        <strain evidence="14 15">JXNU-1</strain>
    </source>
</reference>
<feature type="transmembrane region" description="Helical" evidence="12">
    <location>
        <begin position="442"/>
        <end position="465"/>
    </location>
</feature>
<keyword evidence="15" id="KW-1185">Reference proteome</keyword>
<dbReference type="PANTHER" id="PTHR43221:SF2">
    <property type="entry name" value="PROTEASE HTPX HOMOLOG"/>
    <property type="match status" value="1"/>
</dbReference>
<evidence type="ECO:0000256" key="8">
    <source>
        <dbReference type="ARBA" id="ARBA00022989"/>
    </source>
</evidence>
<feature type="transmembrane region" description="Helical" evidence="12">
    <location>
        <begin position="696"/>
        <end position="719"/>
    </location>
</feature>
<dbReference type="EMBL" id="JXSX01000001">
    <property type="protein sequence ID" value="KIR66529.1"/>
    <property type="molecule type" value="Genomic_DNA"/>
</dbReference>
<sequence length="1046" mass="109041">MERPAVADPATDRARLNPFTLPPATTSLFLLLMTLTLSAAAYTYDAVAGGLTGWESSYRRCVVAADTAAATGPPQRVTDGYLACNSAVDVRRAGVGLGAAALVATAMFVGYRRHPRRLIRRQGLRPLDPVVYPVAAREIARLVDEARLTRPPRFVVNPYRTGPGGRAFGCRPHHHVRLNRGLLHDTSDDGLLALRAVVRHELAHLRNRDVDRTVLALLSGWAFVLVVAVPLLAFVAVRTPALLWPVGWRLGVAVALLWLVRAAVIRAREHHADVRASVAGPDRTDPPFHPQAFPEREPPAGGPLGPARRAWWRLLRLHPTNGDRADVVRRPEALLRAGAVEALAAGVTVGVSLPYLSTITTNLLGGDRLHGLLLASALLGALTVTVVGTGLWRQALVSLVTGTPLPTGVRPGLALAAGIAGGELVAAPLSDDATWPSILRQFPAQGVLALVLLTLGCLLFARWSVASAAAWLPSAAGRTLTPAVRAGQALAALAFGAGLTAWSTGTSVAGTGVPVALPVGVFGSALDPWVLLPLLAAAAYPLTAAVRRGGILRAVRLDRADGAALPRPRIRPAAALLPPALVFVVALAVNEASSGRLLVAAATWLGRELDPGSYQRALLNVYALLGVVALVQLVVAFVAAALGGRSGVGLGPAHALVAAVLTGYALVSVLLTLSFVELCLGAGCGSVYQGVLTIGGAYTLVGVFGLAAAVVAGTLVASVGRLVRWRRARWPQGHPAAPAGARRARRWPRVVVVAVTGPVVLGYVGPVVGLWLSANEFIPGRGGSWVPEQVAAAAPPPAAGTVAAADVCRFAQTAAGRPLLVDQQAITNVEVGRRAAGSDAPGLRAFGQVLYDGTRRGEVRRPGRAQVALTTYCRWLPTGGRPGPDTPPPPDPGPTGPVPAPARLAFGQTYAWPDGVTLTLAVPQRVQLQGTWYAVVIASLTNGRPGALDVNEFSFRGLVDDRLTPAIVVPDPEYPNAGPTVEAGAVRRLNYAFAVPADAARLRMEVFHRVRDADRPAVVFDGPLGASPSPTPQASAPPSPPSSTPR</sequence>
<feature type="transmembrane region" description="Helical" evidence="12">
    <location>
        <begin position="242"/>
        <end position="260"/>
    </location>
</feature>
<keyword evidence="7" id="KW-0862">Zinc</keyword>
<keyword evidence="10 12" id="KW-0472">Membrane</keyword>
<feature type="transmembrane region" description="Helical" evidence="12">
    <location>
        <begin position="214"/>
        <end position="236"/>
    </location>
</feature>
<feature type="transmembrane region" description="Helical" evidence="12">
    <location>
        <begin position="369"/>
        <end position="392"/>
    </location>
</feature>
<dbReference type="Pfam" id="PF01435">
    <property type="entry name" value="Peptidase_M48"/>
    <property type="match status" value="1"/>
</dbReference>
<feature type="transmembrane region" description="Helical" evidence="12">
    <location>
        <begin position="529"/>
        <end position="549"/>
    </location>
</feature>
<organism evidence="14 15">
    <name type="scientific">Micromonospora haikouensis</name>
    <dbReference type="NCBI Taxonomy" id="686309"/>
    <lineage>
        <taxon>Bacteria</taxon>
        <taxon>Bacillati</taxon>
        <taxon>Actinomycetota</taxon>
        <taxon>Actinomycetes</taxon>
        <taxon>Micromonosporales</taxon>
        <taxon>Micromonosporaceae</taxon>
        <taxon>Micromonospora</taxon>
    </lineage>
</organism>
<keyword evidence="3" id="KW-0645">Protease</keyword>
<dbReference type="InterPro" id="IPR001915">
    <property type="entry name" value="Peptidase_M48"/>
</dbReference>
<keyword evidence="4 12" id="KW-0812">Transmembrane</keyword>
<dbReference type="GO" id="GO:0004222">
    <property type="term" value="F:metalloendopeptidase activity"/>
    <property type="evidence" value="ECO:0007669"/>
    <property type="project" value="InterPro"/>
</dbReference>
<feature type="transmembrane region" description="Helical" evidence="12">
    <location>
        <begin position="570"/>
        <end position="589"/>
    </location>
</feature>
<feature type="transmembrane region" description="Helical" evidence="12">
    <location>
        <begin position="486"/>
        <end position="509"/>
    </location>
</feature>
<feature type="domain" description="Peptidase M48" evidence="13">
    <location>
        <begin position="137"/>
        <end position="283"/>
    </location>
</feature>
<feature type="transmembrane region" description="Helical" evidence="12">
    <location>
        <begin position="21"/>
        <end position="44"/>
    </location>
</feature>
<evidence type="ECO:0000259" key="13">
    <source>
        <dbReference type="Pfam" id="PF01435"/>
    </source>
</evidence>
<dbReference type="OrthoDB" id="4889053at2"/>
<dbReference type="Proteomes" id="UP000032254">
    <property type="component" value="Unassembled WGS sequence"/>
</dbReference>
<feature type="compositionally biased region" description="Pro residues" evidence="11">
    <location>
        <begin position="884"/>
        <end position="900"/>
    </location>
</feature>
<keyword evidence="8 12" id="KW-1133">Transmembrane helix</keyword>
<dbReference type="Gene3D" id="3.30.2010.10">
    <property type="entry name" value="Metalloproteases ('zincins'), catalytic domain"/>
    <property type="match status" value="1"/>
</dbReference>
<feature type="transmembrane region" description="Helical" evidence="12">
    <location>
        <begin position="750"/>
        <end position="772"/>
    </location>
</feature>
<evidence type="ECO:0000256" key="2">
    <source>
        <dbReference type="ARBA" id="ARBA00022475"/>
    </source>
</evidence>
<gene>
    <name evidence="14" type="ORF">TK50_15970</name>
</gene>
<dbReference type="GeneID" id="301305587"/>
<dbReference type="PANTHER" id="PTHR43221">
    <property type="entry name" value="PROTEASE HTPX"/>
    <property type="match status" value="1"/>
</dbReference>
<feature type="transmembrane region" description="Helical" evidence="12">
    <location>
        <begin position="413"/>
        <end position="430"/>
    </location>
</feature>
<evidence type="ECO:0000256" key="9">
    <source>
        <dbReference type="ARBA" id="ARBA00023049"/>
    </source>
</evidence>
<evidence type="ECO:0000256" key="4">
    <source>
        <dbReference type="ARBA" id="ARBA00022692"/>
    </source>
</evidence>
<evidence type="ECO:0000256" key="3">
    <source>
        <dbReference type="ARBA" id="ARBA00022670"/>
    </source>
</evidence>
<evidence type="ECO:0000256" key="1">
    <source>
        <dbReference type="ARBA" id="ARBA00001947"/>
    </source>
</evidence>
<name>A0A0D0X6M5_9ACTN</name>
<keyword evidence="5" id="KW-0479">Metal-binding</keyword>
<feature type="transmembrane region" description="Helical" evidence="12">
    <location>
        <begin position="655"/>
        <end position="676"/>
    </location>
</feature>
<evidence type="ECO:0000256" key="5">
    <source>
        <dbReference type="ARBA" id="ARBA00022723"/>
    </source>
</evidence>
<feature type="region of interest" description="Disordered" evidence="11">
    <location>
        <begin position="1018"/>
        <end position="1046"/>
    </location>
</feature>
<evidence type="ECO:0000256" key="11">
    <source>
        <dbReference type="SAM" id="MobiDB-lite"/>
    </source>
</evidence>
<dbReference type="GO" id="GO:0006508">
    <property type="term" value="P:proteolysis"/>
    <property type="evidence" value="ECO:0007669"/>
    <property type="project" value="UniProtKB-KW"/>
</dbReference>
<feature type="region of interest" description="Disordered" evidence="11">
    <location>
        <begin position="876"/>
        <end position="901"/>
    </location>
</feature>
<feature type="transmembrane region" description="Helical" evidence="12">
    <location>
        <begin position="333"/>
        <end position="357"/>
    </location>
</feature>
<evidence type="ECO:0000313" key="15">
    <source>
        <dbReference type="Proteomes" id="UP000032254"/>
    </source>
</evidence>
<evidence type="ECO:0000313" key="14">
    <source>
        <dbReference type="EMBL" id="KIR66529.1"/>
    </source>
</evidence>
<dbReference type="AlphaFoldDB" id="A0A0D0X6M5"/>
<feature type="compositionally biased region" description="Pro residues" evidence="11">
    <location>
        <begin position="1029"/>
        <end position="1046"/>
    </location>
</feature>
<keyword evidence="6" id="KW-0378">Hydrolase</keyword>
<feature type="transmembrane region" description="Helical" evidence="12">
    <location>
        <begin position="93"/>
        <end position="111"/>
    </location>
</feature>
<accession>A0A0D0X6M5</accession>
<evidence type="ECO:0000256" key="10">
    <source>
        <dbReference type="ARBA" id="ARBA00023136"/>
    </source>
</evidence>